<organism evidence="2 3">
    <name type="scientific">Rhizosaccharibacter radicis</name>
    <dbReference type="NCBI Taxonomy" id="2782605"/>
    <lineage>
        <taxon>Bacteria</taxon>
        <taxon>Pseudomonadati</taxon>
        <taxon>Pseudomonadota</taxon>
        <taxon>Alphaproteobacteria</taxon>
        <taxon>Acetobacterales</taxon>
        <taxon>Acetobacteraceae</taxon>
        <taxon>Rhizosaccharibacter</taxon>
    </lineage>
</organism>
<dbReference type="InterPro" id="IPR005302">
    <property type="entry name" value="MoCF_Sase_C"/>
</dbReference>
<dbReference type="Pfam" id="PF03476">
    <property type="entry name" value="MOSC_N"/>
    <property type="match status" value="1"/>
</dbReference>
<protein>
    <submittedName>
        <fullName evidence="2">MOSC domain-containing protein</fullName>
    </submittedName>
</protein>
<evidence type="ECO:0000313" key="3">
    <source>
        <dbReference type="Proteomes" id="UP001524547"/>
    </source>
</evidence>
<comment type="caution">
    <text evidence="2">The sequence shown here is derived from an EMBL/GenBank/DDBJ whole genome shotgun (WGS) entry which is preliminary data.</text>
</comment>
<keyword evidence="3" id="KW-1185">Reference proteome</keyword>
<dbReference type="PANTHER" id="PTHR14237:SF19">
    <property type="entry name" value="MITOCHONDRIAL AMIDOXIME REDUCING COMPONENT 1"/>
    <property type="match status" value="1"/>
</dbReference>
<dbReference type="Pfam" id="PF03473">
    <property type="entry name" value="MOSC"/>
    <property type="match status" value="1"/>
</dbReference>
<evidence type="ECO:0000259" key="1">
    <source>
        <dbReference type="PROSITE" id="PS51340"/>
    </source>
</evidence>
<dbReference type="RefSeq" id="WP_422919729.1">
    <property type="nucleotide sequence ID" value="NZ_JAMZEJ010000005.1"/>
</dbReference>
<dbReference type="Proteomes" id="UP001524547">
    <property type="component" value="Unassembled WGS sequence"/>
</dbReference>
<evidence type="ECO:0000313" key="2">
    <source>
        <dbReference type="EMBL" id="MCQ8240982.1"/>
    </source>
</evidence>
<dbReference type="PANTHER" id="PTHR14237">
    <property type="entry name" value="MOLYBDOPTERIN COFACTOR SULFURASE MOSC"/>
    <property type="match status" value="1"/>
</dbReference>
<dbReference type="SUPFAM" id="SSF141673">
    <property type="entry name" value="MOSC N-terminal domain-like"/>
    <property type="match status" value="1"/>
</dbReference>
<dbReference type="EMBL" id="JAMZEJ010000005">
    <property type="protein sequence ID" value="MCQ8240982.1"/>
    <property type="molecule type" value="Genomic_DNA"/>
</dbReference>
<reference evidence="2 3" key="1">
    <citation type="submission" date="2022-06" db="EMBL/GenBank/DDBJ databases">
        <title>Rhizosaccharibacter gen. nov. sp. nov. KSS12, endophytic bacteria isolated from sugarcane.</title>
        <authorList>
            <person name="Pitiwittayakul N."/>
        </authorList>
    </citation>
    <scope>NUCLEOTIDE SEQUENCE [LARGE SCALE GENOMIC DNA]</scope>
    <source>
        <strain evidence="2 3">KSS12</strain>
    </source>
</reference>
<dbReference type="InterPro" id="IPR005303">
    <property type="entry name" value="MOCOS_middle"/>
</dbReference>
<name>A0ABT1VXC1_9PROT</name>
<dbReference type="InterPro" id="IPR011037">
    <property type="entry name" value="Pyrv_Knase-like_insert_dom_sf"/>
</dbReference>
<sequence>MSAVISGLHIYPVKGLRGVALPEAAVTPLGLEGDRRWMVVSPEGNFRSQRQTPGMALIDAVPEDGALSLRCGDDVLVVPRPDGNAENIPVEVWGTWMQGAAASPNAGEWLSERLGQSCRLVFMRDEQTRPVEAAHNGGEDHVSFADAFPLLATGAASLDALNEALEADGVPAVPMDRFRPNIVVEGLAPWAEDGWRRVRVGEVVFRMPKPCTRCVVVTRDQRTGETPVAGQPLRTLGRLNRNGEGIVFGANLIPETAGTVRLGDPVEALD</sequence>
<gene>
    <name evidence="2" type="ORF">NFI88_09050</name>
</gene>
<proteinExistence type="predicted"/>
<accession>A0ABT1VXC1</accession>
<feature type="domain" description="MOSC" evidence="1">
    <location>
        <begin position="118"/>
        <end position="269"/>
    </location>
</feature>
<dbReference type="PROSITE" id="PS51340">
    <property type="entry name" value="MOSC"/>
    <property type="match status" value="1"/>
</dbReference>
<dbReference type="SUPFAM" id="SSF50800">
    <property type="entry name" value="PK beta-barrel domain-like"/>
    <property type="match status" value="1"/>
</dbReference>